<proteinExistence type="predicted"/>
<feature type="region of interest" description="Disordered" evidence="1">
    <location>
        <begin position="411"/>
        <end position="441"/>
    </location>
</feature>
<feature type="compositionally biased region" description="Basic residues" evidence="1">
    <location>
        <begin position="416"/>
        <end position="441"/>
    </location>
</feature>
<dbReference type="OrthoDB" id="6259396at2759"/>
<dbReference type="Proteomes" id="UP000278807">
    <property type="component" value="Unassembled WGS sequence"/>
</dbReference>
<feature type="compositionally biased region" description="Basic residues" evidence="1">
    <location>
        <begin position="679"/>
        <end position="694"/>
    </location>
</feature>
<reference evidence="5" key="1">
    <citation type="submission" date="2017-02" db="UniProtKB">
        <authorList>
            <consortium name="WormBaseParasite"/>
        </authorList>
    </citation>
    <scope>IDENTIFICATION</scope>
</reference>
<sequence length="770" mass="86480">MAARELFKPISIDKKLGEIYFDEKCLLNGYEAAPKTNPFTDAAAEAALKKYQDPKKAIKIKLMGLSDTLRFDKSSKFSKKLPYSKVKYSEVKFHKVFNHSKTNLVLGVQGPDKLNQYLIIGFQQPIKASHLDSQLDYADLAPKNNLKNKIPLSDVSSHRDPSPVYNNVTPPIVNTETSRRMSQDSFTGLNGRNQEIAEIQEIGQPKTRYEMVEISADVNSPIMERNSIHSSTSSFFQKPMTPQSITHTITSRSSNHSHSETIRDLTNQRQEYSPLCSKCRSKCESLVSTATSPLALPKESSAVGKFPTTNSISSSSSTKPQSKSLNTVSRSNTVSFSRRSRDKYHNRRSDSMTSTSSRHTVTTDASSHYVLDEERELFEHHHRGSAHMNGGEERPYPANADTVVVRANSPMYRTNPRTRSHSGSRQTKHKKKKSKHGHRARSMVATNNVPVQEYRSSQQYATNQSHMPIQKRTITTTSSSNRNFDKPLFILASGRFKPFSEFSHEHDPEQHGICSICGEEGVGDPRQVEIIRTDIAKGPVISDEGCVYMYSATKPVDYTNRNGTLRRSNKSSRRARLSVSSLESNHERPVQPDLAPIYRSAVPVQEEQITQSHAKKKGSFPYADERIKSYQTSNENSISSKTRKDPRILVGAVPVYRNTSPSDPNIADVIIPIELSRQRNKNRRYSHSHSHSRHSSMSEGENIVRPVGSVSYEEIQLSSDHYASHDSGSRRSSGKKKIYRIESSDSDSSTVSDISNPRLTGSIKVKPLHY</sequence>
<feature type="compositionally biased region" description="Low complexity" evidence="1">
    <location>
        <begin position="746"/>
        <end position="755"/>
    </location>
</feature>
<accession>A0A0R3T2R2</accession>
<feature type="region of interest" description="Disordered" evidence="1">
    <location>
        <begin position="558"/>
        <end position="594"/>
    </location>
</feature>
<dbReference type="EMBL" id="UZAE01000459">
    <property type="protein sequence ID" value="VDN97105.1"/>
    <property type="molecule type" value="Genomic_DNA"/>
</dbReference>
<name>A0A0R3T2R2_RODNA</name>
<feature type="region of interest" description="Disordered" evidence="1">
    <location>
        <begin position="300"/>
        <end position="365"/>
    </location>
</feature>
<dbReference type="WBParaSite" id="HNAJ_0000124601-mRNA-1">
    <property type="protein sequence ID" value="HNAJ_0000124601-mRNA-1"/>
    <property type="gene ID" value="HNAJ_0000124601"/>
</dbReference>
<evidence type="ECO:0000256" key="1">
    <source>
        <dbReference type="SAM" id="MobiDB-lite"/>
    </source>
</evidence>
<dbReference type="Pfam" id="PF25356">
    <property type="entry name" value="PH_trem"/>
    <property type="match status" value="1"/>
</dbReference>
<evidence type="ECO:0000313" key="3">
    <source>
        <dbReference type="EMBL" id="VDN97105.1"/>
    </source>
</evidence>
<protein>
    <submittedName>
        <fullName evidence="5">Doublecortin domain-containing protein</fullName>
    </submittedName>
</protein>
<dbReference type="InterPro" id="IPR057376">
    <property type="entry name" value="PH_trem"/>
</dbReference>
<feature type="compositionally biased region" description="Polar residues" evidence="1">
    <location>
        <begin position="325"/>
        <end position="337"/>
    </location>
</feature>
<reference evidence="3 4" key="2">
    <citation type="submission" date="2018-11" db="EMBL/GenBank/DDBJ databases">
        <authorList>
            <consortium name="Pathogen Informatics"/>
        </authorList>
    </citation>
    <scope>NUCLEOTIDE SEQUENCE [LARGE SCALE GENOMIC DNA]</scope>
</reference>
<keyword evidence="4" id="KW-1185">Reference proteome</keyword>
<organism evidence="5">
    <name type="scientific">Rodentolepis nana</name>
    <name type="common">Dwarf tapeworm</name>
    <name type="synonym">Hymenolepis nana</name>
    <dbReference type="NCBI Taxonomy" id="102285"/>
    <lineage>
        <taxon>Eukaryota</taxon>
        <taxon>Metazoa</taxon>
        <taxon>Spiralia</taxon>
        <taxon>Lophotrochozoa</taxon>
        <taxon>Platyhelminthes</taxon>
        <taxon>Cestoda</taxon>
        <taxon>Eucestoda</taxon>
        <taxon>Cyclophyllidea</taxon>
        <taxon>Hymenolepididae</taxon>
        <taxon>Rodentolepis</taxon>
    </lineage>
</organism>
<dbReference type="AlphaFoldDB" id="A0A0R3T2R2"/>
<gene>
    <name evidence="3" type="ORF">HNAJ_LOCUS1246</name>
</gene>
<feature type="compositionally biased region" description="Low complexity" evidence="1">
    <location>
        <begin position="311"/>
        <end position="324"/>
    </location>
</feature>
<evidence type="ECO:0000259" key="2">
    <source>
        <dbReference type="Pfam" id="PF25356"/>
    </source>
</evidence>
<feature type="region of interest" description="Disordered" evidence="1">
    <location>
        <begin position="150"/>
        <end position="172"/>
    </location>
</feature>
<feature type="region of interest" description="Disordered" evidence="1">
    <location>
        <begin position="719"/>
        <end position="761"/>
    </location>
</feature>
<feature type="domain" description="Trematode PH-like" evidence="2">
    <location>
        <begin position="24"/>
        <end position="125"/>
    </location>
</feature>
<feature type="region of interest" description="Disordered" evidence="1">
    <location>
        <begin position="679"/>
        <end position="702"/>
    </location>
</feature>
<feature type="compositionally biased region" description="Basic residues" evidence="1">
    <location>
        <begin position="567"/>
        <end position="576"/>
    </location>
</feature>
<evidence type="ECO:0000313" key="5">
    <source>
        <dbReference type="WBParaSite" id="HNAJ_0000124601-mRNA-1"/>
    </source>
</evidence>
<feature type="compositionally biased region" description="Low complexity" evidence="1">
    <location>
        <begin position="351"/>
        <end position="360"/>
    </location>
</feature>
<evidence type="ECO:0000313" key="4">
    <source>
        <dbReference type="Proteomes" id="UP000278807"/>
    </source>
</evidence>